<gene>
    <name evidence="3" type="ORF">A6K76_13865</name>
</gene>
<reference evidence="3 4" key="1">
    <citation type="submission" date="2016-07" db="EMBL/GenBank/DDBJ databases">
        <title>Caryophanon latum genome sequencing.</title>
        <authorList>
            <person name="Verma A."/>
            <person name="Pal Y."/>
            <person name="Krishnamurthi S."/>
        </authorList>
    </citation>
    <scope>NUCLEOTIDE SEQUENCE [LARGE SCALE GENOMIC DNA]</scope>
    <source>
        <strain evidence="3 4">DSM 14151</strain>
    </source>
</reference>
<organism evidence="3 4">
    <name type="scientific">Caryophanon latum</name>
    <dbReference type="NCBI Taxonomy" id="33977"/>
    <lineage>
        <taxon>Bacteria</taxon>
        <taxon>Bacillati</taxon>
        <taxon>Bacillota</taxon>
        <taxon>Bacilli</taxon>
        <taxon>Bacillales</taxon>
        <taxon>Caryophanaceae</taxon>
        <taxon>Caryophanon</taxon>
    </lineage>
</organism>
<accession>A0A1C0YLB9</accession>
<dbReference type="InterPro" id="IPR001119">
    <property type="entry name" value="SLH_dom"/>
</dbReference>
<feature type="domain" description="SLH" evidence="2">
    <location>
        <begin position="22"/>
        <end position="85"/>
    </location>
</feature>
<dbReference type="EMBL" id="MATO01000054">
    <property type="protein sequence ID" value="OCS87889.1"/>
    <property type="molecule type" value="Genomic_DNA"/>
</dbReference>
<dbReference type="Pfam" id="PF00395">
    <property type="entry name" value="SLH"/>
    <property type="match status" value="3"/>
</dbReference>
<dbReference type="RefSeq" id="WP_066465703.1">
    <property type="nucleotide sequence ID" value="NZ_MATO01000054.1"/>
</dbReference>
<dbReference type="AlphaFoldDB" id="A0A1C0YLB9"/>
<name>A0A1C0YLB9_9BACL</name>
<evidence type="ECO:0000259" key="2">
    <source>
        <dbReference type="PROSITE" id="PS51272"/>
    </source>
</evidence>
<dbReference type="InterPro" id="IPR051465">
    <property type="entry name" value="Cell_Envelope_Struct_Comp"/>
</dbReference>
<protein>
    <recommendedName>
        <fullName evidence="2">SLH domain-containing protein</fullName>
    </recommendedName>
</protein>
<evidence type="ECO:0000313" key="4">
    <source>
        <dbReference type="Proteomes" id="UP000093482"/>
    </source>
</evidence>
<feature type="signal peptide" evidence="1">
    <location>
        <begin position="1"/>
        <end position="23"/>
    </location>
</feature>
<dbReference type="PANTHER" id="PTHR43308:SF5">
    <property type="entry name" value="S-LAYER PROTEIN _ PEPTIDOGLYCAN ENDO-BETA-N-ACETYLGLUCOSAMINIDASE"/>
    <property type="match status" value="1"/>
</dbReference>
<feature type="chain" id="PRO_5008649172" description="SLH domain-containing protein" evidence="1">
    <location>
        <begin position="24"/>
        <end position="375"/>
    </location>
</feature>
<keyword evidence="4" id="KW-1185">Reference proteome</keyword>
<feature type="domain" description="SLH" evidence="2">
    <location>
        <begin position="87"/>
        <end position="150"/>
    </location>
</feature>
<comment type="caution">
    <text evidence="3">The sequence shown here is derived from an EMBL/GenBank/DDBJ whole genome shotgun (WGS) entry which is preliminary data.</text>
</comment>
<evidence type="ECO:0000313" key="3">
    <source>
        <dbReference type="EMBL" id="OCS87889.1"/>
    </source>
</evidence>
<proteinExistence type="predicted"/>
<keyword evidence="1" id="KW-0732">Signal</keyword>
<feature type="domain" description="SLH" evidence="2">
    <location>
        <begin position="151"/>
        <end position="210"/>
    </location>
</feature>
<dbReference type="Proteomes" id="UP000093482">
    <property type="component" value="Unassembled WGS sequence"/>
</dbReference>
<evidence type="ECO:0000256" key="1">
    <source>
        <dbReference type="SAM" id="SignalP"/>
    </source>
</evidence>
<sequence>MKKFLSAMAFAALLLALPADTKAEQFPDVNHKTELGRAIDFLSEEDVISGFPDGTFRPNDPVTRGQASKMMAQLTNATSVTRYNPNTKPTFKDIGLTHQYYADINALYEYGVIGGYEDGTFKHGRQITRAHTAKMIANLFVLPHFEVRQRFVDVPRTSDRYQSVNSVFQARIMRETSKERFSPDKTITRGEFALFLFRAYNYTATTIKAAEKLKPFISETSEIGKAFSEHDFMDADIRQKMQIAAARQSFDEPHFSSPATVKDNCSQFMEQGFKLCYGQGFLDGQIGITSVYLYGDAADHYKVSALQNQLGNTAFTYENAQLGNVQWHYGKTTKAIDGLYYQFTATAGDSAPYATVANSNIVQLQISTRPIYNIK</sequence>
<dbReference type="PROSITE" id="PS51272">
    <property type="entry name" value="SLH"/>
    <property type="match status" value="3"/>
</dbReference>
<dbReference type="OrthoDB" id="5845122at2"/>
<dbReference type="PANTHER" id="PTHR43308">
    <property type="entry name" value="OUTER MEMBRANE PROTEIN ALPHA-RELATED"/>
    <property type="match status" value="1"/>
</dbReference>